<dbReference type="PATRIC" id="fig|1420583.3.peg.4147"/>
<comment type="caution">
    <text evidence="1">The sequence shown here is derived from an EMBL/GenBank/DDBJ whole genome shotgun (WGS) entry which is preliminary data.</text>
</comment>
<evidence type="ECO:0000313" key="2">
    <source>
        <dbReference type="Proteomes" id="UP000052232"/>
    </source>
</evidence>
<accession>A0A0J7XK96</accession>
<evidence type="ECO:0008006" key="3">
    <source>
        <dbReference type="Google" id="ProtNLM"/>
    </source>
</evidence>
<reference evidence="1 2" key="1">
    <citation type="journal article" date="2015" name="G3 (Bethesda)">
        <title>Insights into Ongoing Evolution of the Hexachlorocyclohexane Catabolic Pathway from Comparative Genomics of Ten Sphingomonadaceae Strains.</title>
        <authorList>
            <person name="Pearce S.L."/>
            <person name="Oakeshott J.G."/>
            <person name="Pandey G."/>
        </authorList>
    </citation>
    <scope>NUCLEOTIDE SEQUENCE [LARGE SCALE GENOMIC DNA]</scope>
    <source>
        <strain evidence="1 2">LL01</strain>
    </source>
</reference>
<keyword evidence="2" id="KW-1185">Reference proteome</keyword>
<sequence length="120" mass="13251">MRLEVYPPDNDDFLEDDNVLLNEGKTFRRADMVVPQKGPVTICIRIPAPGTYTLSLLHDRDSNRKFGLSIDGIGFPNNPRLRFSKPAAAAVRVTASAGITPLTIRMNYRHGLLSFGPIGN</sequence>
<proteinExistence type="predicted"/>
<organism evidence="1 2">
    <name type="scientific">Sphingobium cupriresistens LL01</name>
    <dbReference type="NCBI Taxonomy" id="1420583"/>
    <lineage>
        <taxon>Bacteria</taxon>
        <taxon>Pseudomonadati</taxon>
        <taxon>Pseudomonadota</taxon>
        <taxon>Alphaproteobacteria</taxon>
        <taxon>Sphingomonadales</taxon>
        <taxon>Sphingomonadaceae</taxon>
        <taxon>Sphingobium</taxon>
    </lineage>
</organism>
<protein>
    <recommendedName>
        <fullName evidence="3">DUF2141 domain-containing protein</fullName>
    </recommendedName>
</protein>
<dbReference type="STRING" id="1420583.V473_21665"/>
<dbReference type="InterPro" id="IPR018673">
    <property type="entry name" value="DUF2141"/>
</dbReference>
<dbReference type="Proteomes" id="UP000052232">
    <property type="component" value="Unassembled WGS sequence"/>
</dbReference>
<evidence type="ECO:0000313" key="1">
    <source>
        <dbReference type="EMBL" id="KMS52466.1"/>
    </source>
</evidence>
<name>A0A0J7XK96_9SPHN</name>
<dbReference type="AlphaFoldDB" id="A0A0J7XK96"/>
<gene>
    <name evidence="1" type="ORF">V473_21665</name>
</gene>
<dbReference type="EMBL" id="JACT01000006">
    <property type="protein sequence ID" value="KMS52466.1"/>
    <property type="molecule type" value="Genomic_DNA"/>
</dbReference>
<dbReference type="Pfam" id="PF09912">
    <property type="entry name" value="DUF2141"/>
    <property type="match status" value="1"/>
</dbReference>